<comment type="caution">
    <text evidence="2">The sequence shown here is derived from an EMBL/GenBank/DDBJ whole genome shotgun (WGS) entry which is preliminary data.</text>
</comment>
<evidence type="ECO:0000259" key="1">
    <source>
        <dbReference type="PROSITE" id="PS50987"/>
    </source>
</evidence>
<protein>
    <recommendedName>
        <fullName evidence="1">HTH arsR-type domain-containing protein</fullName>
    </recommendedName>
</protein>
<dbReference type="InterPro" id="IPR036390">
    <property type="entry name" value="WH_DNA-bd_sf"/>
</dbReference>
<evidence type="ECO:0000313" key="2">
    <source>
        <dbReference type="EMBL" id="GAG93515.1"/>
    </source>
</evidence>
<name>X1BES1_9ZZZZ</name>
<dbReference type="GO" id="GO:0003700">
    <property type="term" value="F:DNA-binding transcription factor activity"/>
    <property type="evidence" value="ECO:0007669"/>
    <property type="project" value="InterPro"/>
</dbReference>
<dbReference type="Gene3D" id="1.10.10.10">
    <property type="entry name" value="Winged helix-like DNA-binding domain superfamily/Winged helix DNA-binding domain"/>
    <property type="match status" value="1"/>
</dbReference>
<dbReference type="SUPFAM" id="SSF46785">
    <property type="entry name" value="Winged helix' DNA-binding domain"/>
    <property type="match status" value="1"/>
</dbReference>
<dbReference type="CDD" id="cd00090">
    <property type="entry name" value="HTH_ARSR"/>
    <property type="match status" value="1"/>
</dbReference>
<gene>
    <name evidence="2" type="ORF">S01H4_48705</name>
</gene>
<feature type="domain" description="HTH arsR-type" evidence="1">
    <location>
        <begin position="1"/>
        <end position="90"/>
    </location>
</feature>
<dbReference type="AlphaFoldDB" id="X1BES1"/>
<accession>X1BES1</accession>
<dbReference type="InterPro" id="IPR001845">
    <property type="entry name" value="HTH_ArsR_DNA-bd_dom"/>
</dbReference>
<dbReference type="EMBL" id="BART01027476">
    <property type="protein sequence ID" value="GAG93515.1"/>
    <property type="molecule type" value="Genomic_DNA"/>
</dbReference>
<dbReference type="Pfam" id="PF01022">
    <property type="entry name" value="HTH_5"/>
    <property type="match status" value="1"/>
</dbReference>
<organism evidence="2">
    <name type="scientific">marine sediment metagenome</name>
    <dbReference type="NCBI Taxonomy" id="412755"/>
    <lineage>
        <taxon>unclassified sequences</taxon>
        <taxon>metagenomes</taxon>
        <taxon>ecological metagenomes</taxon>
    </lineage>
</organism>
<dbReference type="InterPro" id="IPR036388">
    <property type="entry name" value="WH-like_DNA-bd_sf"/>
</dbReference>
<reference evidence="2" key="1">
    <citation type="journal article" date="2014" name="Front. Microbiol.">
        <title>High frequency of phylogenetically diverse reductive dehalogenase-homologous genes in deep subseafloor sedimentary metagenomes.</title>
        <authorList>
            <person name="Kawai M."/>
            <person name="Futagami T."/>
            <person name="Toyoda A."/>
            <person name="Takaki Y."/>
            <person name="Nishi S."/>
            <person name="Hori S."/>
            <person name="Arai W."/>
            <person name="Tsubouchi T."/>
            <person name="Morono Y."/>
            <person name="Uchiyama I."/>
            <person name="Ito T."/>
            <person name="Fujiyama A."/>
            <person name="Inagaki F."/>
            <person name="Takami H."/>
        </authorList>
    </citation>
    <scope>NUCLEOTIDE SEQUENCE</scope>
    <source>
        <strain evidence="2">Expedition CK06-06</strain>
    </source>
</reference>
<proteinExistence type="predicted"/>
<sequence length="122" mass="14623">MNNDETTTRFKILYSLLRKNKPINLTDLAKELKLDKELVFHHLKKLKEDFLIAELDDKKYICHSFFYDDDVMEDLNNMMKVIVRIIMRGLKEDTDYTEEQLETAIKNNLEVFIQTFAIEIME</sequence>
<dbReference type="InterPro" id="IPR011991">
    <property type="entry name" value="ArsR-like_HTH"/>
</dbReference>
<dbReference type="PROSITE" id="PS50987">
    <property type="entry name" value="HTH_ARSR_2"/>
    <property type="match status" value="1"/>
</dbReference>